<keyword evidence="2" id="KW-1185">Reference proteome</keyword>
<proteinExistence type="predicted"/>
<name>A0A926I180_9FIRM</name>
<dbReference type="AlphaFoldDB" id="A0A926I180"/>
<organism evidence="1 2">
    <name type="scientific">Bianquea renquensis</name>
    <dbReference type="NCBI Taxonomy" id="2763661"/>
    <lineage>
        <taxon>Bacteria</taxon>
        <taxon>Bacillati</taxon>
        <taxon>Bacillota</taxon>
        <taxon>Clostridia</taxon>
        <taxon>Eubacteriales</taxon>
        <taxon>Bianqueaceae</taxon>
        <taxon>Bianquea</taxon>
    </lineage>
</organism>
<accession>A0A926I180</accession>
<evidence type="ECO:0000313" key="2">
    <source>
        <dbReference type="Proteomes" id="UP000657006"/>
    </source>
</evidence>
<dbReference type="InterPro" id="IPR057955">
    <property type="entry name" value="SF0329-like"/>
</dbReference>
<dbReference type="EMBL" id="JACRSQ010000006">
    <property type="protein sequence ID" value="MBC8543005.1"/>
    <property type="molecule type" value="Genomic_DNA"/>
</dbReference>
<sequence length="186" mass="21884">MEHYKSWSNLNKFLHQMLCDSLKGQIHYFLTRYHQVHNSYGRAAIQLNGREIVCFSWIEMYHQERDASTLYEKNPHLSCDDIEAIMKPKWDDACTYCEMDFLSAALQFRNMPIQTALHSDNSIIKILAILDGRVGKRTLQQIADEDAYTEYPFWVRQFYHLRLSDLNPTIGGDHENFEDSAFPIVQ</sequence>
<reference evidence="1" key="1">
    <citation type="submission" date="2020-08" db="EMBL/GenBank/DDBJ databases">
        <title>Genome public.</title>
        <authorList>
            <person name="Liu C."/>
            <person name="Sun Q."/>
        </authorList>
    </citation>
    <scope>NUCLEOTIDE SEQUENCE</scope>
    <source>
        <strain evidence="1">NSJ-32</strain>
    </source>
</reference>
<dbReference type="RefSeq" id="WP_177720316.1">
    <property type="nucleotide sequence ID" value="NZ_JACRSQ010000006.1"/>
</dbReference>
<protein>
    <submittedName>
        <fullName evidence="1">Uncharacterized protein</fullName>
    </submittedName>
</protein>
<gene>
    <name evidence="1" type="ORF">H8730_05555</name>
</gene>
<dbReference type="Proteomes" id="UP000657006">
    <property type="component" value="Unassembled WGS sequence"/>
</dbReference>
<dbReference type="Pfam" id="PF25753">
    <property type="entry name" value="SF0329"/>
    <property type="match status" value="1"/>
</dbReference>
<evidence type="ECO:0000313" key="1">
    <source>
        <dbReference type="EMBL" id="MBC8543005.1"/>
    </source>
</evidence>
<comment type="caution">
    <text evidence="1">The sequence shown here is derived from an EMBL/GenBank/DDBJ whole genome shotgun (WGS) entry which is preliminary data.</text>
</comment>